<evidence type="ECO:0000313" key="8">
    <source>
        <dbReference type="EMBL" id="TXL77529.1"/>
    </source>
</evidence>
<feature type="domain" description="OmpA-like" evidence="7">
    <location>
        <begin position="230"/>
        <end position="345"/>
    </location>
</feature>
<keyword evidence="3" id="KW-0998">Cell outer membrane</keyword>
<proteinExistence type="predicted"/>
<dbReference type="PANTHER" id="PTHR30329">
    <property type="entry name" value="STATOR ELEMENT OF FLAGELLAR MOTOR COMPLEX"/>
    <property type="match status" value="1"/>
</dbReference>
<dbReference type="InterPro" id="IPR006665">
    <property type="entry name" value="OmpA-like"/>
</dbReference>
<evidence type="ECO:0000256" key="3">
    <source>
        <dbReference type="ARBA" id="ARBA00023237"/>
    </source>
</evidence>
<name>A0A5C8PQF1_9HYPH</name>
<dbReference type="EMBL" id="VDUZ01000008">
    <property type="protein sequence ID" value="TXL77529.1"/>
    <property type="molecule type" value="Genomic_DNA"/>
</dbReference>
<dbReference type="SUPFAM" id="SSF103088">
    <property type="entry name" value="OmpA-like"/>
    <property type="match status" value="1"/>
</dbReference>
<evidence type="ECO:0000256" key="2">
    <source>
        <dbReference type="ARBA" id="ARBA00023136"/>
    </source>
</evidence>
<accession>A0A5C8PQF1</accession>
<comment type="caution">
    <text evidence="8">The sequence shown here is derived from an EMBL/GenBank/DDBJ whole genome shotgun (WGS) entry which is preliminary data.</text>
</comment>
<keyword evidence="2 4" id="KW-0472">Membrane</keyword>
<keyword evidence="6" id="KW-0732">Signal</keyword>
<keyword evidence="9" id="KW-1185">Reference proteome</keyword>
<dbReference type="Pfam" id="PF00691">
    <property type="entry name" value="OmpA"/>
    <property type="match status" value="1"/>
</dbReference>
<dbReference type="Pfam" id="PF16234">
    <property type="entry name" value="DUF4892"/>
    <property type="match status" value="1"/>
</dbReference>
<dbReference type="InterPro" id="IPR050330">
    <property type="entry name" value="Bact_OuterMem_StrucFunc"/>
</dbReference>
<dbReference type="Gene3D" id="3.30.1330.60">
    <property type="entry name" value="OmpA-like domain"/>
    <property type="match status" value="1"/>
</dbReference>
<evidence type="ECO:0000256" key="6">
    <source>
        <dbReference type="SAM" id="SignalP"/>
    </source>
</evidence>
<comment type="subcellular location">
    <subcellularLocation>
        <location evidence="1">Cell outer membrane</location>
    </subcellularLocation>
</comment>
<feature type="compositionally biased region" description="Basic and acidic residues" evidence="5">
    <location>
        <begin position="331"/>
        <end position="345"/>
    </location>
</feature>
<reference evidence="8 9" key="1">
    <citation type="submission" date="2019-06" db="EMBL/GenBank/DDBJ databases">
        <title>New taxonomy in bacterial strain CC-CFT640, isolated from vineyard.</title>
        <authorList>
            <person name="Lin S.-Y."/>
            <person name="Tsai C.-F."/>
            <person name="Young C.-C."/>
        </authorList>
    </citation>
    <scope>NUCLEOTIDE SEQUENCE [LARGE SCALE GENOMIC DNA]</scope>
    <source>
        <strain evidence="8 9">CC-CFT640</strain>
    </source>
</reference>
<dbReference type="PROSITE" id="PS51123">
    <property type="entry name" value="OMPA_2"/>
    <property type="match status" value="1"/>
</dbReference>
<dbReference type="AlphaFoldDB" id="A0A5C8PQF1"/>
<dbReference type="Proteomes" id="UP000321638">
    <property type="component" value="Unassembled WGS sequence"/>
</dbReference>
<organism evidence="8 9">
    <name type="scientific">Vineibacter terrae</name>
    <dbReference type="NCBI Taxonomy" id="2586908"/>
    <lineage>
        <taxon>Bacteria</taxon>
        <taxon>Pseudomonadati</taxon>
        <taxon>Pseudomonadota</taxon>
        <taxon>Alphaproteobacteria</taxon>
        <taxon>Hyphomicrobiales</taxon>
        <taxon>Vineibacter</taxon>
    </lineage>
</organism>
<dbReference type="InterPro" id="IPR036737">
    <property type="entry name" value="OmpA-like_sf"/>
</dbReference>
<dbReference type="RefSeq" id="WP_147846569.1">
    <property type="nucleotide sequence ID" value="NZ_VDUZ01000008.1"/>
</dbReference>
<feature type="signal peptide" evidence="6">
    <location>
        <begin position="1"/>
        <end position="28"/>
    </location>
</feature>
<dbReference type="OrthoDB" id="9792021at2"/>
<dbReference type="InterPro" id="IPR032608">
    <property type="entry name" value="DUF4892"/>
</dbReference>
<dbReference type="CDD" id="cd07185">
    <property type="entry name" value="OmpA_C-like"/>
    <property type="match status" value="1"/>
</dbReference>
<sequence length="345" mass="37828">MRFAIRGALRLGLLLATAWLAAEGAATAQPNVPITRDLAGAKDHPLVPRYEGSLIIGYKTDRFAEVDIPMGPSVDPGVEKRHFERVDAVEGARTRLLYIAPMERTSLEVIRNYKEALLAGGFKPLFECNRDTCGDSPERPFLEFNASRRLSATQVMEYAFSAGVVDPRMLVVKLDRPQGTVHVIVFAAYQENVASKAASNRVAVFVDIVESGTMEKRMVTVQAPEMATNLSREGKQAIYGIYFDFDKADIKPESKPQLEEMAKLMQANPALKVYIVGHTDNQGALDYNVGLSQRRAEAVARALATQHGIAASRMTARGLGPLAPVTSNATEDGRAKNRRVELVQQ</sequence>
<evidence type="ECO:0000256" key="5">
    <source>
        <dbReference type="SAM" id="MobiDB-lite"/>
    </source>
</evidence>
<evidence type="ECO:0000313" key="9">
    <source>
        <dbReference type="Proteomes" id="UP000321638"/>
    </source>
</evidence>
<gene>
    <name evidence="8" type="ORF">FHP25_08850</name>
</gene>
<evidence type="ECO:0000256" key="4">
    <source>
        <dbReference type="PROSITE-ProRule" id="PRU00473"/>
    </source>
</evidence>
<dbReference type="GO" id="GO:0009279">
    <property type="term" value="C:cell outer membrane"/>
    <property type="evidence" value="ECO:0007669"/>
    <property type="project" value="UniProtKB-SubCell"/>
</dbReference>
<evidence type="ECO:0000256" key="1">
    <source>
        <dbReference type="ARBA" id="ARBA00004442"/>
    </source>
</evidence>
<evidence type="ECO:0000259" key="7">
    <source>
        <dbReference type="PROSITE" id="PS51123"/>
    </source>
</evidence>
<dbReference type="PANTHER" id="PTHR30329:SF21">
    <property type="entry name" value="LIPOPROTEIN YIAD-RELATED"/>
    <property type="match status" value="1"/>
</dbReference>
<dbReference type="InterPro" id="IPR006664">
    <property type="entry name" value="OMP_bac"/>
</dbReference>
<feature type="chain" id="PRO_5022968886" evidence="6">
    <location>
        <begin position="29"/>
        <end position="345"/>
    </location>
</feature>
<protein>
    <submittedName>
        <fullName evidence="8">DUF4892 domain-containing protein</fullName>
    </submittedName>
</protein>
<feature type="region of interest" description="Disordered" evidence="5">
    <location>
        <begin position="321"/>
        <end position="345"/>
    </location>
</feature>
<dbReference type="PRINTS" id="PR01021">
    <property type="entry name" value="OMPADOMAIN"/>
</dbReference>